<evidence type="ECO:0000313" key="3">
    <source>
        <dbReference type="EMBL" id="KDN81567.1"/>
    </source>
</evidence>
<dbReference type="Gene3D" id="1.20.1440.110">
    <property type="entry name" value="acylaminoacyl peptidase"/>
    <property type="match status" value="1"/>
</dbReference>
<evidence type="ECO:0000313" key="4">
    <source>
        <dbReference type="Proteomes" id="UP000027178"/>
    </source>
</evidence>
<protein>
    <recommendedName>
        <fullName evidence="2">Serine aminopeptidase S33 domain-containing protein</fullName>
    </recommendedName>
</protein>
<dbReference type="PANTHER" id="PTHR22946:SF12">
    <property type="entry name" value="CONIDIAL PIGMENT BIOSYNTHESIS PROTEIN AYG1 (AFU_ORTHOLOGUE AFUA_2G17550)"/>
    <property type="match status" value="1"/>
</dbReference>
<dbReference type="HOGENOM" id="CLU_034451_4_0_11"/>
<name>A0A066YK85_9ACTN</name>
<dbReference type="InterPro" id="IPR050261">
    <property type="entry name" value="FrsA_esterase"/>
</dbReference>
<dbReference type="AlphaFoldDB" id="A0A066YK85"/>
<reference evidence="3 4" key="1">
    <citation type="submission" date="2014-05" db="EMBL/GenBank/DDBJ databases">
        <title>Draft Genome Sequence of Kitasatospora cheerisanensis KCTC 2395.</title>
        <authorList>
            <person name="Nam D.H."/>
        </authorList>
    </citation>
    <scope>NUCLEOTIDE SEQUENCE [LARGE SCALE GENOMIC DNA]</scope>
    <source>
        <strain evidence="3 4">KCTC 2395</strain>
    </source>
</reference>
<dbReference type="Proteomes" id="UP000027178">
    <property type="component" value="Unassembled WGS sequence"/>
</dbReference>
<comment type="caution">
    <text evidence="3">The sequence shown here is derived from an EMBL/GenBank/DDBJ whole genome shotgun (WGS) entry which is preliminary data.</text>
</comment>
<keyword evidence="4" id="KW-1185">Reference proteome</keyword>
<evidence type="ECO:0000256" key="1">
    <source>
        <dbReference type="ARBA" id="ARBA00008645"/>
    </source>
</evidence>
<organism evidence="3 4">
    <name type="scientific">Kitasatospora cheerisanensis KCTC 2395</name>
    <dbReference type="NCBI Taxonomy" id="1348663"/>
    <lineage>
        <taxon>Bacteria</taxon>
        <taxon>Bacillati</taxon>
        <taxon>Actinomycetota</taxon>
        <taxon>Actinomycetes</taxon>
        <taxon>Kitasatosporales</taxon>
        <taxon>Streptomycetaceae</taxon>
        <taxon>Kitasatospora</taxon>
    </lineage>
</organism>
<dbReference type="InterPro" id="IPR029058">
    <property type="entry name" value="AB_hydrolase_fold"/>
</dbReference>
<dbReference type="Gene3D" id="3.40.50.1820">
    <property type="entry name" value="alpha/beta hydrolase"/>
    <property type="match status" value="1"/>
</dbReference>
<dbReference type="EMBL" id="JNBY01000138">
    <property type="protein sequence ID" value="KDN81567.1"/>
    <property type="molecule type" value="Genomic_DNA"/>
</dbReference>
<dbReference type="PANTHER" id="PTHR22946">
    <property type="entry name" value="DIENELACTONE HYDROLASE DOMAIN-CONTAINING PROTEIN-RELATED"/>
    <property type="match status" value="1"/>
</dbReference>
<dbReference type="PATRIC" id="fig|1348663.4.peg.6452"/>
<dbReference type="SUPFAM" id="SSF53474">
    <property type="entry name" value="alpha/beta-Hydrolases"/>
    <property type="match status" value="1"/>
</dbReference>
<sequence>MTDLSFLSAPGMAAGFAAETRPRAHGAGIDVHEYDRVTGPLESLLQWPDACRAAALRHRAAAERAAARGHRRTAGERHRLAARWFHLGTLLPDPDRDRAAELAGEADRAMGQSLALLEPQARRLSGEGFAGWLRLPENTPGTANGKRFPVVVVIPGMDSTKEEFHALADALLARGLAVLAIDGPGQGVMAADTTMSADGHRSAVARALDVLAGDGDGGGADGGPLDLGRVAVVGLSLGGYFAASVAAQDPRVRAAALVSGPYRLDWDALVPFVIATLGRRCGSPEAARAFAEAIDLRALAPQLDGPLLLVEGGEDRIPGVTNGEALSAHLPHAEVLHVPHGNHLLGNALADWLPETADWLADALLTK</sequence>
<dbReference type="Pfam" id="PF12146">
    <property type="entry name" value="Hydrolase_4"/>
    <property type="match status" value="1"/>
</dbReference>
<gene>
    <name evidence="3" type="ORF">KCH_66690</name>
</gene>
<comment type="similarity">
    <text evidence="1">Belongs to the AB hydrolase superfamily.</text>
</comment>
<accession>A0A066YK85</accession>
<proteinExistence type="inferred from homology"/>
<dbReference type="RefSeq" id="WP_244305511.1">
    <property type="nucleotide sequence ID" value="NZ_KK853997.1"/>
</dbReference>
<dbReference type="eggNOG" id="COG1073">
    <property type="taxonomic scope" value="Bacteria"/>
</dbReference>
<feature type="domain" description="Serine aminopeptidase S33" evidence="2">
    <location>
        <begin position="150"/>
        <end position="268"/>
    </location>
</feature>
<evidence type="ECO:0000259" key="2">
    <source>
        <dbReference type="Pfam" id="PF12146"/>
    </source>
</evidence>
<dbReference type="InterPro" id="IPR022742">
    <property type="entry name" value="Hydrolase_4"/>
</dbReference>